<dbReference type="AlphaFoldDB" id="A0A2A7B7V6"/>
<evidence type="ECO:0000256" key="6">
    <source>
        <dbReference type="ARBA" id="ARBA00023136"/>
    </source>
</evidence>
<proteinExistence type="predicted"/>
<organism evidence="9 10">
    <name type="scientific">Faecalibacterium prausnitzii</name>
    <dbReference type="NCBI Taxonomy" id="853"/>
    <lineage>
        <taxon>Bacteria</taxon>
        <taxon>Bacillati</taxon>
        <taxon>Bacillota</taxon>
        <taxon>Clostridia</taxon>
        <taxon>Eubacteriales</taxon>
        <taxon>Oscillospiraceae</taxon>
        <taxon>Faecalibacterium</taxon>
    </lineage>
</organism>
<evidence type="ECO:0000259" key="8">
    <source>
        <dbReference type="PROSITE" id="PS50893"/>
    </source>
</evidence>
<dbReference type="OrthoDB" id="1699242at2"/>
<dbReference type="PANTHER" id="PTHR24221">
    <property type="entry name" value="ATP-BINDING CASSETTE SUB-FAMILY B"/>
    <property type="match status" value="1"/>
</dbReference>
<feature type="transmembrane region" description="Helical" evidence="7">
    <location>
        <begin position="157"/>
        <end position="176"/>
    </location>
</feature>
<protein>
    <submittedName>
        <fullName evidence="9">ABC transporter ATP-binding protein</fullName>
    </submittedName>
</protein>
<dbReference type="SUPFAM" id="SSF90123">
    <property type="entry name" value="ABC transporter transmembrane region"/>
    <property type="match status" value="1"/>
</dbReference>
<evidence type="ECO:0000256" key="5">
    <source>
        <dbReference type="ARBA" id="ARBA00022989"/>
    </source>
</evidence>
<evidence type="ECO:0000256" key="1">
    <source>
        <dbReference type="ARBA" id="ARBA00004651"/>
    </source>
</evidence>
<name>A0A2A7B7V6_9FIRM</name>
<feature type="transmembrane region" description="Helical" evidence="7">
    <location>
        <begin position="284"/>
        <end position="307"/>
    </location>
</feature>
<gene>
    <name evidence="9" type="ORF">CHR60_04990</name>
</gene>
<dbReference type="SMART" id="SM00382">
    <property type="entry name" value="AAA"/>
    <property type="match status" value="1"/>
</dbReference>
<dbReference type="Proteomes" id="UP000220904">
    <property type="component" value="Unassembled WGS sequence"/>
</dbReference>
<accession>A0A2A7B7V6</accession>
<dbReference type="Gene3D" id="1.20.1560.10">
    <property type="entry name" value="ABC transporter type 1, transmembrane domain"/>
    <property type="match status" value="1"/>
</dbReference>
<feature type="transmembrane region" description="Helical" evidence="7">
    <location>
        <begin position="31"/>
        <end position="49"/>
    </location>
</feature>
<dbReference type="GO" id="GO:0016887">
    <property type="term" value="F:ATP hydrolysis activity"/>
    <property type="evidence" value="ECO:0007669"/>
    <property type="project" value="InterPro"/>
</dbReference>
<dbReference type="EMBL" id="NOUV01000010">
    <property type="protein sequence ID" value="PDX87425.1"/>
    <property type="molecule type" value="Genomic_DNA"/>
</dbReference>
<evidence type="ECO:0000313" key="10">
    <source>
        <dbReference type="Proteomes" id="UP000220904"/>
    </source>
</evidence>
<feature type="transmembrane region" description="Helical" evidence="7">
    <location>
        <begin position="69"/>
        <end position="86"/>
    </location>
</feature>
<evidence type="ECO:0000256" key="7">
    <source>
        <dbReference type="SAM" id="Phobius"/>
    </source>
</evidence>
<dbReference type="GO" id="GO:0005886">
    <property type="term" value="C:plasma membrane"/>
    <property type="evidence" value="ECO:0007669"/>
    <property type="project" value="UniProtKB-SubCell"/>
</dbReference>
<dbReference type="InterPro" id="IPR027417">
    <property type="entry name" value="P-loop_NTPase"/>
</dbReference>
<evidence type="ECO:0000313" key="9">
    <source>
        <dbReference type="EMBL" id="PDX87425.1"/>
    </source>
</evidence>
<dbReference type="InterPro" id="IPR003439">
    <property type="entry name" value="ABC_transporter-like_ATP-bd"/>
</dbReference>
<evidence type="ECO:0000256" key="3">
    <source>
        <dbReference type="ARBA" id="ARBA00022741"/>
    </source>
</evidence>
<dbReference type="GO" id="GO:0034040">
    <property type="term" value="F:ATPase-coupled lipid transmembrane transporter activity"/>
    <property type="evidence" value="ECO:0007669"/>
    <property type="project" value="TreeGrafter"/>
</dbReference>
<sequence length="620" mass="69367">MSASNKTITIRQGCRYAWREWNIFWKLSPKFFYATFASAALTALSPYATVWLSAQLVGELSGGRDPHRLMVWVLWTLGTTAVLTLLRTAAFHWKEAETDDLWRRQTRTYMDKQMSLDYVDEDSQRVYDMYSQIQQDARLTGAGGTVCILQVEKIATALFQILGGVELCWGLFTAAVPDGRLAFLGHPLFLAAFWAVMVCAACLSPVFAGQEAKYMPLLQESGKLGNRMFHVQLTLPEEPKNAPDLRMYDQYQNVVSGYMVGLWDAFARLRRGAMGIFRSASSTVSALLMGLVYLFVCLKACGGAFGLDAVTQYLGAAANLFQGVVTLVKMLAEMEINGVYMKNIFDYLDLPNNMYQGSLTTEKRSDRQYTVEFRDVSFRYPGSTQYALRHLNMKFKVGGRLAVVGMNGSGKTTFIKLLCRLYDPTEGVILLNGIDIRKYRYDEYMDIFSVVFQDFRLLALPLGQNVAACTGYDAARVTDCLQKAGFRDRLAAMPQGLDTALYQELDENGVTVSGGEAQKIAIARALYKDAPFIILDEPTAALDPVAEAEIYAKFNEIAGDKTAIYISHRLSSCKFCDEIAVFDHGEVIQQGTHEHLLADTAGKYYELWNAQAQYYTEEPA</sequence>
<dbReference type="PROSITE" id="PS50893">
    <property type="entry name" value="ABC_TRANSPORTER_2"/>
    <property type="match status" value="1"/>
</dbReference>
<evidence type="ECO:0000256" key="4">
    <source>
        <dbReference type="ARBA" id="ARBA00022840"/>
    </source>
</evidence>
<comment type="subcellular location">
    <subcellularLocation>
        <location evidence="1">Cell membrane</location>
        <topology evidence="1">Multi-pass membrane protein</topology>
    </subcellularLocation>
</comment>
<dbReference type="PROSITE" id="PS00211">
    <property type="entry name" value="ABC_TRANSPORTER_1"/>
    <property type="match status" value="1"/>
</dbReference>
<keyword evidence="3" id="KW-0547">Nucleotide-binding</keyword>
<comment type="caution">
    <text evidence="9">The sequence shown here is derived from an EMBL/GenBank/DDBJ whole genome shotgun (WGS) entry which is preliminary data.</text>
</comment>
<dbReference type="InterPro" id="IPR036640">
    <property type="entry name" value="ABC1_TM_sf"/>
</dbReference>
<dbReference type="PANTHER" id="PTHR24221:SF654">
    <property type="entry name" value="ATP-BINDING CASSETTE SUB-FAMILY B MEMBER 6"/>
    <property type="match status" value="1"/>
</dbReference>
<evidence type="ECO:0000256" key="2">
    <source>
        <dbReference type="ARBA" id="ARBA00022692"/>
    </source>
</evidence>
<dbReference type="InterPro" id="IPR003593">
    <property type="entry name" value="AAA+_ATPase"/>
</dbReference>
<keyword evidence="2 7" id="KW-0812">Transmembrane</keyword>
<dbReference type="Gene3D" id="3.40.50.300">
    <property type="entry name" value="P-loop containing nucleotide triphosphate hydrolases"/>
    <property type="match status" value="1"/>
</dbReference>
<dbReference type="InterPro" id="IPR039421">
    <property type="entry name" value="Type_1_exporter"/>
</dbReference>
<keyword evidence="4 9" id="KW-0067">ATP-binding</keyword>
<feature type="domain" description="ABC transporter" evidence="8">
    <location>
        <begin position="371"/>
        <end position="609"/>
    </location>
</feature>
<reference evidence="9 10" key="1">
    <citation type="journal article" date="2017" name="Front. Microbiol.">
        <title>New Insights into the Diversity of the Genus Faecalibacterium.</title>
        <authorList>
            <person name="Benevides L."/>
            <person name="Burman S."/>
            <person name="Martin R."/>
            <person name="Robert V."/>
            <person name="Thomas M."/>
            <person name="Miquel S."/>
            <person name="Chain F."/>
            <person name="Sokol H."/>
            <person name="Bermudez-Humaran L.G."/>
            <person name="Morrison M."/>
            <person name="Langella P."/>
            <person name="Azevedo V.A."/>
            <person name="Chatel J.M."/>
            <person name="Soares S."/>
        </authorList>
    </citation>
    <scope>NUCLEOTIDE SEQUENCE [LARGE SCALE GENOMIC DNA]</scope>
    <source>
        <strain evidence="9 10">AHMP21</strain>
    </source>
</reference>
<feature type="transmembrane region" description="Helical" evidence="7">
    <location>
        <begin position="188"/>
        <end position="208"/>
    </location>
</feature>
<keyword evidence="5 7" id="KW-1133">Transmembrane helix</keyword>
<dbReference type="RefSeq" id="WP_097792002.1">
    <property type="nucleotide sequence ID" value="NZ_NOUV01000010.1"/>
</dbReference>
<keyword evidence="6 7" id="KW-0472">Membrane</keyword>
<dbReference type="SUPFAM" id="SSF52540">
    <property type="entry name" value="P-loop containing nucleoside triphosphate hydrolases"/>
    <property type="match status" value="1"/>
</dbReference>
<dbReference type="GO" id="GO:0005524">
    <property type="term" value="F:ATP binding"/>
    <property type="evidence" value="ECO:0007669"/>
    <property type="project" value="UniProtKB-KW"/>
</dbReference>
<dbReference type="Pfam" id="PF00005">
    <property type="entry name" value="ABC_tran"/>
    <property type="match status" value="1"/>
</dbReference>
<dbReference type="InterPro" id="IPR017871">
    <property type="entry name" value="ABC_transporter-like_CS"/>
</dbReference>